<reference evidence="2" key="1">
    <citation type="submission" date="2019-02" db="EMBL/GenBank/DDBJ databases">
        <title>Draft genome of the type strain Pelomonas aquatica CCUG 52575T.</title>
        <authorList>
            <person name="Gomila M."/>
            <person name="Lalucat J."/>
        </authorList>
    </citation>
    <scope>NUCLEOTIDE SEQUENCE</scope>
    <source>
        <strain evidence="2">CCUG 52575</strain>
    </source>
</reference>
<feature type="transmembrane region" description="Helical" evidence="1">
    <location>
        <begin position="93"/>
        <end position="110"/>
    </location>
</feature>
<dbReference type="EMBL" id="SGUG01000001">
    <property type="protein sequence ID" value="MDG0860970.1"/>
    <property type="molecule type" value="Genomic_DNA"/>
</dbReference>
<keyword evidence="1" id="KW-0472">Membrane</keyword>
<keyword evidence="3" id="KW-1185">Reference proteome</keyword>
<dbReference type="AlphaFoldDB" id="A0A9X4R349"/>
<evidence type="ECO:0000313" key="3">
    <source>
        <dbReference type="Proteomes" id="UP001152766"/>
    </source>
</evidence>
<feature type="transmembrane region" description="Helical" evidence="1">
    <location>
        <begin position="53"/>
        <end position="72"/>
    </location>
</feature>
<dbReference type="InterPro" id="IPR000462">
    <property type="entry name" value="CDP-OH_P_trans"/>
</dbReference>
<keyword evidence="1" id="KW-1133">Transmembrane helix</keyword>
<evidence type="ECO:0008006" key="4">
    <source>
        <dbReference type="Google" id="ProtNLM"/>
    </source>
</evidence>
<name>A0A9X4R349_9BURK</name>
<dbReference type="GO" id="GO:0016780">
    <property type="term" value="F:phosphotransferase activity, for other substituted phosphate groups"/>
    <property type="evidence" value="ECO:0007669"/>
    <property type="project" value="InterPro"/>
</dbReference>
<proteinExistence type="predicted"/>
<organism evidence="2 3">
    <name type="scientific">Pelomonas aquatica</name>
    <dbReference type="NCBI Taxonomy" id="431058"/>
    <lineage>
        <taxon>Bacteria</taxon>
        <taxon>Pseudomonadati</taxon>
        <taxon>Pseudomonadota</taxon>
        <taxon>Betaproteobacteria</taxon>
        <taxon>Burkholderiales</taxon>
        <taxon>Sphaerotilaceae</taxon>
        <taxon>Roseateles</taxon>
    </lineage>
</organism>
<dbReference type="Gene3D" id="1.20.120.1760">
    <property type="match status" value="1"/>
</dbReference>
<evidence type="ECO:0000256" key="1">
    <source>
        <dbReference type="SAM" id="Phobius"/>
    </source>
</evidence>
<dbReference type="GO" id="GO:0008654">
    <property type="term" value="P:phospholipid biosynthetic process"/>
    <property type="evidence" value="ECO:0007669"/>
    <property type="project" value="InterPro"/>
</dbReference>
<gene>
    <name evidence="2" type="ORF">EXJ73_00580</name>
</gene>
<sequence length="226" mass="24653">MVLPGAAERPQPRLTAATRRRSRMTRIPLLLTALRAALAPVVALLALRFPSGLAFALCLAGAFLSDVFDGILARRWGVATQTLRRLDSAADSLFYVAATFAVWHLHPATLQSRWPWLAVLLALELSRYAFDLLKFRREASYHMWSSKAWGLALFIGFLSILGFGHDGAAVDAAIGLGIAADLEGLAISIVLQRWQSDVPSLYHALRQRRARLSGPADGAPANVNRS</sequence>
<evidence type="ECO:0000313" key="2">
    <source>
        <dbReference type="EMBL" id="MDG0860970.1"/>
    </source>
</evidence>
<dbReference type="Pfam" id="PF01066">
    <property type="entry name" value="CDP-OH_P_transf"/>
    <property type="match status" value="1"/>
</dbReference>
<protein>
    <recommendedName>
        <fullName evidence="4">CDP-alcohol phosphatidyltransferase</fullName>
    </recommendedName>
</protein>
<comment type="caution">
    <text evidence="2">The sequence shown here is derived from an EMBL/GenBank/DDBJ whole genome shotgun (WGS) entry which is preliminary data.</text>
</comment>
<feature type="transmembrane region" description="Helical" evidence="1">
    <location>
        <begin position="147"/>
        <end position="164"/>
    </location>
</feature>
<feature type="transmembrane region" description="Helical" evidence="1">
    <location>
        <begin position="27"/>
        <end position="47"/>
    </location>
</feature>
<dbReference type="InterPro" id="IPR043130">
    <property type="entry name" value="CDP-OH_PTrfase_TM_dom"/>
</dbReference>
<accession>A0A9X4R349</accession>
<keyword evidence="1" id="KW-0812">Transmembrane</keyword>
<dbReference type="Proteomes" id="UP001152766">
    <property type="component" value="Unassembled WGS sequence"/>
</dbReference>
<dbReference type="GO" id="GO:0016020">
    <property type="term" value="C:membrane"/>
    <property type="evidence" value="ECO:0007669"/>
    <property type="project" value="InterPro"/>
</dbReference>